<reference evidence="1 2" key="1">
    <citation type="submission" date="2019-01" db="EMBL/GenBank/DDBJ databases">
        <title>Sequencing of cultivated peanut Arachis hypogaea provides insights into genome evolution and oil improvement.</title>
        <authorList>
            <person name="Chen X."/>
        </authorList>
    </citation>
    <scope>NUCLEOTIDE SEQUENCE [LARGE SCALE GENOMIC DNA]</scope>
    <source>
        <strain evidence="2">cv. Fuhuasheng</strain>
        <tissue evidence="1">Leaves</tissue>
    </source>
</reference>
<evidence type="ECO:0008006" key="3">
    <source>
        <dbReference type="Google" id="ProtNLM"/>
    </source>
</evidence>
<dbReference type="AlphaFoldDB" id="A0A444XMV0"/>
<name>A0A444XMV0_ARAHY</name>
<dbReference type="EMBL" id="SDMP01000019">
    <property type="protein sequence ID" value="RYQ90935.1"/>
    <property type="molecule type" value="Genomic_DNA"/>
</dbReference>
<keyword evidence="2" id="KW-1185">Reference proteome</keyword>
<comment type="caution">
    <text evidence="1">The sequence shown here is derived from an EMBL/GenBank/DDBJ whole genome shotgun (WGS) entry which is preliminary data.</text>
</comment>
<evidence type="ECO:0000313" key="1">
    <source>
        <dbReference type="EMBL" id="RYQ90935.1"/>
    </source>
</evidence>
<protein>
    <recommendedName>
        <fullName evidence="3">MULE transposase domain-containing protein</fullName>
    </recommendedName>
</protein>
<accession>A0A444XMV0</accession>
<sequence length="128" mass="14887">MHLYGKYGGVLLITVAQEGNSNILPVAFVIVETPWGKQYLINAGYEWYMDALRTLSREMADWASRFNKKIWLQHCDCGCWFAYMKTNISGYINAVLKITRYLPISTIVRCTYERLQQLFVQKNRVAHA</sequence>
<organism evidence="1 2">
    <name type="scientific">Arachis hypogaea</name>
    <name type="common">Peanut</name>
    <dbReference type="NCBI Taxonomy" id="3818"/>
    <lineage>
        <taxon>Eukaryota</taxon>
        <taxon>Viridiplantae</taxon>
        <taxon>Streptophyta</taxon>
        <taxon>Embryophyta</taxon>
        <taxon>Tracheophyta</taxon>
        <taxon>Spermatophyta</taxon>
        <taxon>Magnoliopsida</taxon>
        <taxon>eudicotyledons</taxon>
        <taxon>Gunneridae</taxon>
        <taxon>Pentapetalae</taxon>
        <taxon>rosids</taxon>
        <taxon>fabids</taxon>
        <taxon>Fabales</taxon>
        <taxon>Fabaceae</taxon>
        <taxon>Papilionoideae</taxon>
        <taxon>50 kb inversion clade</taxon>
        <taxon>dalbergioids sensu lato</taxon>
        <taxon>Dalbergieae</taxon>
        <taxon>Pterocarpus clade</taxon>
        <taxon>Arachis</taxon>
    </lineage>
</organism>
<proteinExistence type="predicted"/>
<gene>
    <name evidence="1" type="ORF">Ahy_B09g096857</name>
</gene>
<evidence type="ECO:0000313" key="2">
    <source>
        <dbReference type="Proteomes" id="UP000289738"/>
    </source>
</evidence>
<dbReference type="Proteomes" id="UP000289738">
    <property type="component" value="Chromosome B09"/>
</dbReference>